<keyword evidence="2" id="KW-0813">Transport</keyword>
<feature type="transmembrane region" description="Helical" evidence="7">
    <location>
        <begin position="221"/>
        <end position="245"/>
    </location>
</feature>
<keyword evidence="5 7" id="KW-0472">Membrane</keyword>
<dbReference type="Gene3D" id="1.20.1250.20">
    <property type="entry name" value="MFS general substrate transporter like domains"/>
    <property type="match status" value="1"/>
</dbReference>
<name>A0ABR2Z7Q9_9AGAR</name>
<evidence type="ECO:0000256" key="3">
    <source>
        <dbReference type="ARBA" id="ARBA00022692"/>
    </source>
</evidence>
<dbReference type="SUPFAM" id="SSF103473">
    <property type="entry name" value="MFS general substrate transporter"/>
    <property type="match status" value="1"/>
</dbReference>
<feature type="transmembrane region" description="Helical" evidence="7">
    <location>
        <begin position="188"/>
        <end position="209"/>
    </location>
</feature>
<dbReference type="InterPro" id="IPR036259">
    <property type="entry name" value="MFS_trans_sf"/>
</dbReference>
<keyword evidence="3 7" id="KW-0812">Transmembrane</keyword>
<dbReference type="CDD" id="cd06174">
    <property type="entry name" value="MFS"/>
    <property type="match status" value="1"/>
</dbReference>
<gene>
    <name evidence="8" type="ORF">AAF712_016489</name>
</gene>
<feature type="non-terminal residue" evidence="8">
    <location>
        <position position="1"/>
    </location>
</feature>
<dbReference type="PANTHER" id="PTHR23504:SF15">
    <property type="entry name" value="MAJOR FACILITATOR SUPERFAMILY (MFS) PROFILE DOMAIN-CONTAINING PROTEIN"/>
    <property type="match status" value="1"/>
</dbReference>
<evidence type="ECO:0000256" key="5">
    <source>
        <dbReference type="ARBA" id="ARBA00023136"/>
    </source>
</evidence>
<dbReference type="PANTHER" id="PTHR23504">
    <property type="entry name" value="MAJOR FACILITATOR SUPERFAMILY DOMAIN-CONTAINING PROTEIN 10"/>
    <property type="match status" value="1"/>
</dbReference>
<feature type="region of interest" description="Disordered" evidence="6">
    <location>
        <begin position="81"/>
        <end position="106"/>
    </location>
</feature>
<proteinExistence type="predicted"/>
<dbReference type="InterPro" id="IPR011701">
    <property type="entry name" value="MFS"/>
</dbReference>
<evidence type="ECO:0000313" key="8">
    <source>
        <dbReference type="EMBL" id="KAL0056896.1"/>
    </source>
</evidence>
<dbReference type="Pfam" id="PF07690">
    <property type="entry name" value="MFS_1"/>
    <property type="match status" value="1"/>
</dbReference>
<accession>A0ABR2Z7Q9</accession>
<evidence type="ECO:0000256" key="1">
    <source>
        <dbReference type="ARBA" id="ARBA00004141"/>
    </source>
</evidence>
<feature type="transmembrane region" description="Helical" evidence="7">
    <location>
        <begin position="118"/>
        <end position="141"/>
    </location>
</feature>
<evidence type="ECO:0000256" key="7">
    <source>
        <dbReference type="SAM" id="Phobius"/>
    </source>
</evidence>
<protein>
    <recommendedName>
        <fullName evidence="10">Major facilitator superfamily (MFS) profile domain-containing protein</fullName>
    </recommendedName>
</protein>
<sequence>PVLGGLLANPGTRWPNTFGKFPFFYEYPYFLPCAAAGLFPFVCFISAFVGLKESHPSYKAKPSPQEEEETRALLSEEVSNDHYGSVSRTGPNWDPDAERSNSPQQQSYRSMLTPELKVALFCQAFLALTDMCYVVLVPLIYSASTHLGGLGFTPTYIGSIMAIKMFVNAMNQVTFGKWLLKKIGPRKMFILAYGAFFGDFMALMVLRMLVHHFGKVTPVVWAVIIAQQICSLGVSSAYTALFILTAENAPNRTLGSVNGLAQMIASGTRAFTPAFGSSLFALSLQSGILGGYLVDCILLCMTLVGVWCSLRLPRSPRVDA</sequence>
<dbReference type="Proteomes" id="UP001437256">
    <property type="component" value="Unassembled WGS sequence"/>
</dbReference>
<feature type="transmembrane region" description="Helical" evidence="7">
    <location>
        <begin position="29"/>
        <end position="51"/>
    </location>
</feature>
<feature type="transmembrane region" description="Helical" evidence="7">
    <location>
        <begin position="147"/>
        <end position="167"/>
    </location>
</feature>
<feature type="transmembrane region" description="Helical" evidence="7">
    <location>
        <begin position="288"/>
        <end position="310"/>
    </location>
</feature>
<keyword evidence="4 7" id="KW-1133">Transmembrane helix</keyword>
<reference evidence="8 9" key="1">
    <citation type="submission" date="2024-05" db="EMBL/GenBank/DDBJ databases">
        <title>A draft genome resource for the thread blight pathogen Marasmius tenuissimus strain MS-2.</title>
        <authorList>
            <person name="Yulfo-Soto G.E."/>
            <person name="Baruah I.K."/>
            <person name="Amoako-Attah I."/>
            <person name="Bukari Y."/>
            <person name="Meinhardt L.W."/>
            <person name="Bailey B.A."/>
            <person name="Cohen S.P."/>
        </authorList>
    </citation>
    <scope>NUCLEOTIDE SEQUENCE [LARGE SCALE GENOMIC DNA]</scope>
    <source>
        <strain evidence="8 9">MS-2</strain>
    </source>
</reference>
<keyword evidence="9" id="KW-1185">Reference proteome</keyword>
<comment type="caution">
    <text evidence="8">The sequence shown here is derived from an EMBL/GenBank/DDBJ whole genome shotgun (WGS) entry which is preliminary data.</text>
</comment>
<evidence type="ECO:0000256" key="4">
    <source>
        <dbReference type="ARBA" id="ARBA00022989"/>
    </source>
</evidence>
<comment type="subcellular location">
    <subcellularLocation>
        <location evidence="1">Membrane</location>
        <topology evidence="1">Multi-pass membrane protein</topology>
    </subcellularLocation>
</comment>
<dbReference type="EMBL" id="JBBXMP010000837">
    <property type="protein sequence ID" value="KAL0056896.1"/>
    <property type="molecule type" value="Genomic_DNA"/>
</dbReference>
<evidence type="ECO:0000313" key="9">
    <source>
        <dbReference type="Proteomes" id="UP001437256"/>
    </source>
</evidence>
<evidence type="ECO:0000256" key="2">
    <source>
        <dbReference type="ARBA" id="ARBA00022448"/>
    </source>
</evidence>
<feature type="transmembrane region" description="Helical" evidence="7">
    <location>
        <begin position="257"/>
        <end position="282"/>
    </location>
</feature>
<organism evidence="8 9">
    <name type="scientific">Marasmius tenuissimus</name>
    <dbReference type="NCBI Taxonomy" id="585030"/>
    <lineage>
        <taxon>Eukaryota</taxon>
        <taxon>Fungi</taxon>
        <taxon>Dikarya</taxon>
        <taxon>Basidiomycota</taxon>
        <taxon>Agaricomycotina</taxon>
        <taxon>Agaricomycetes</taxon>
        <taxon>Agaricomycetidae</taxon>
        <taxon>Agaricales</taxon>
        <taxon>Marasmiineae</taxon>
        <taxon>Marasmiaceae</taxon>
        <taxon>Marasmius</taxon>
    </lineage>
</organism>
<evidence type="ECO:0008006" key="10">
    <source>
        <dbReference type="Google" id="ProtNLM"/>
    </source>
</evidence>
<evidence type="ECO:0000256" key="6">
    <source>
        <dbReference type="SAM" id="MobiDB-lite"/>
    </source>
</evidence>